<keyword evidence="4 5" id="KW-0732">Signal</keyword>
<comment type="subcellular location">
    <subcellularLocation>
        <location evidence="1">Cell envelope</location>
    </subcellularLocation>
</comment>
<evidence type="ECO:0000256" key="2">
    <source>
        <dbReference type="ARBA" id="ARBA00008814"/>
    </source>
</evidence>
<comment type="similarity">
    <text evidence="2">Belongs to the bacterial solute-binding protein 8 family.</text>
</comment>
<feature type="signal peptide" evidence="5">
    <location>
        <begin position="1"/>
        <end position="22"/>
    </location>
</feature>
<dbReference type="SUPFAM" id="SSF53807">
    <property type="entry name" value="Helical backbone' metal receptor"/>
    <property type="match status" value="1"/>
</dbReference>
<accession>A0A418IIA2</accession>
<evidence type="ECO:0000259" key="6">
    <source>
        <dbReference type="PROSITE" id="PS50983"/>
    </source>
</evidence>
<dbReference type="Pfam" id="PF01497">
    <property type="entry name" value="Peripla_BP_2"/>
    <property type="match status" value="1"/>
</dbReference>
<evidence type="ECO:0000313" key="8">
    <source>
        <dbReference type="Proteomes" id="UP000286317"/>
    </source>
</evidence>
<dbReference type="EMBL" id="QXUF01000009">
    <property type="protein sequence ID" value="RIN02554.1"/>
    <property type="molecule type" value="Genomic_DNA"/>
</dbReference>
<dbReference type="GO" id="GO:1901678">
    <property type="term" value="P:iron coordination entity transport"/>
    <property type="evidence" value="ECO:0007669"/>
    <property type="project" value="UniProtKB-ARBA"/>
</dbReference>
<evidence type="ECO:0000313" key="7">
    <source>
        <dbReference type="EMBL" id="RIN02554.1"/>
    </source>
</evidence>
<protein>
    <submittedName>
        <fullName evidence="7">Iron ABC transporter substrate-binding protein</fullName>
    </submittedName>
</protein>
<keyword evidence="8" id="KW-1185">Reference proteome</keyword>
<gene>
    <name evidence="7" type="ORF">BU112_02170</name>
</gene>
<evidence type="ECO:0000256" key="3">
    <source>
        <dbReference type="ARBA" id="ARBA00022448"/>
    </source>
</evidence>
<feature type="chain" id="PRO_5019570313" evidence="5">
    <location>
        <begin position="23"/>
        <end position="336"/>
    </location>
</feature>
<dbReference type="AlphaFoldDB" id="A0A418IIA2"/>
<keyword evidence="3" id="KW-0813">Transport</keyword>
<organism evidence="7 8">
    <name type="scientific">Staphylococcus shinii</name>
    <dbReference type="NCBI Taxonomy" id="2912228"/>
    <lineage>
        <taxon>Bacteria</taxon>
        <taxon>Bacillati</taxon>
        <taxon>Bacillota</taxon>
        <taxon>Bacilli</taxon>
        <taxon>Bacillales</taxon>
        <taxon>Staphylococcaceae</taxon>
        <taxon>Staphylococcus</taxon>
    </lineage>
</organism>
<evidence type="ECO:0000256" key="1">
    <source>
        <dbReference type="ARBA" id="ARBA00004196"/>
    </source>
</evidence>
<dbReference type="Proteomes" id="UP000286317">
    <property type="component" value="Unassembled WGS sequence"/>
</dbReference>
<dbReference type="Gene3D" id="3.40.50.1980">
    <property type="entry name" value="Nitrogenase molybdenum iron protein domain"/>
    <property type="match status" value="2"/>
</dbReference>
<reference evidence="7 8" key="1">
    <citation type="journal article" date="2016" name="Front. Microbiol.">
        <title>Comprehensive Phylogenetic Analysis of Bovine Non-aureus Staphylococci Species Based on Whole-Genome Sequencing.</title>
        <authorList>
            <person name="Naushad S."/>
            <person name="Barkema H.W."/>
            <person name="Luby C."/>
            <person name="Condas L.A."/>
            <person name="Nobrega D.B."/>
            <person name="Carson D.A."/>
            <person name="De Buck J."/>
        </authorList>
    </citation>
    <scope>NUCLEOTIDE SEQUENCE [LARGE SCALE GENOMIC DNA]</scope>
    <source>
        <strain evidence="7 8">SNUC 4554</strain>
    </source>
</reference>
<sequence>MKKFILLIVVAVLLSACSQSKSNEKKKDIVKIKTKYDLRGDRKDGKDAEVKKGTVVIPKNPKRIVTFDYGAVDTIKALGHSSAIKGIAKGKNGESLPEDLASFKQKKYANVGELGKPNYNAIAKQKPDLIIFSGRTASKQVLEELKKAAPNAKLLYIGTDDEQTLSSIKKNTSDLGKIFDESSKAQKYIEKLNKISNNTEKIASKISDKSMILLTSEGELSTYGPKDRFGGLIYNEMGMKPADEKIKAGPHGKPVSLEYVAEEDPDIIFAMDRDKATSGKGTSRKILNNDVLKEVSAVKKKQIIELDPKEWYFSTNGIQSSIKQVKELKKNIEQLK</sequence>
<dbReference type="PANTHER" id="PTHR30532:SF28">
    <property type="entry name" value="PETROBACTIN-BINDING PROTEIN YCLQ"/>
    <property type="match status" value="1"/>
</dbReference>
<name>A0A418IIA2_9STAP</name>
<dbReference type="GO" id="GO:0030288">
    <property type="term" value="C:outer membrane-bounded periplasmic space"/>
    <property type="evidence" value="ECO:0007669"/>
    <property type="project" value="TreeGrafter"/>
</dbReference>
<evidence type="ECO:0000256" key="4">
    <source>
        <dbReference type="ARBA" id="ARBA00022729"/>
    </source>
</evidence>
<dbReference type="PROSITE" id="PS51257">
    <property type="entry name" value="PROKAR_LIPOPROTEIN"/>
    <property type="match status" value="1"/>
</dbReference>
<dbReference type="PROSITE" id="PS50983">
    <property type="entry name" value="FE_B12_PBP"/>
    <property type="match status" value="1"/>
</dbReference>
<dbReference type="RefSeq" id="WP_119605120.1">
    <property type="nucleotide sequence ID" value="NZ_JBQJDS010000001.1"/>
</dbReference>
<dbReference type="PANTHER" id="PTHR30532">
    <property type="entry name" value="IRON III DICITRATE-BINDING PERIPLASMIC PROTEIN"/>
    <property type="match status" value="1"/>
</dbReference>
<proteinExistence type="inferred from homology"/>
<dbReference type="OrthoDB" id="63946at2"/>
<feature type="domain" description="Fe/B12 periplasmic-binding" evidence="6">
    <location>
        <begin position="63"/>
        <end position="336"/>
    </location>
</feature>
<dbReference type="InterPro" id="IPR051313">
    <property type="entry name" value="Bact_iron-sidero_bind"/>
</dbReference>
<evidence type="ECO:0000256" key="5">
    <source>
        <dbReference type="SAM" id="SignalP"/>
    </source>
</evidence>
<dbReference type="InterPro" id="IPR002491">
    <property type="entry name" value="ABC_transptr_periplasmic_BD"/>
</dbReference>
<dbReference type="CDD" id="cd01140">
    <property type="entry name" value="FatB"/>
    <property type="match status" value="1"/>
</dbReference>
<comment type="caution">
    <text evidence="7">The sequence shown here is derived from an EMBL/GenBank/DDBJ whole genome shotgun (WGS) entry which is preliminary data.</text>
</comment>
<dbReference type="InterPro" id="IPR033870">
    <property type="entry name" value="FatB"/>
</dbReference>